<dbReference type="RefSeq" id="WP_408092408.1">
    <property type="nucleotide sequence ID" value="NZ_JBELPY010000014.1"/>
</dbReference>
<feature type="region of interest" description="Disordered" evidence="1">
    <location>
        <begin position="36"/>
        <end position="90"/>
    </location>
</feature>
<reference evidence="2 3" key="1">
    <citation type="submission" date="2024-06" db="EMBL/GenBank/DDBJ databases">
        <authorList>
            <person name="Kaempfer P."/>
            <person name="Viver T."/>
        </authorList>
    </citation>
    <scope>NUCLEOTIDE SEQUENCE [LARGE SCALE GENOMIC DNA]</scope>
    <source>
        <strain evidence="2 3">ST-37</strain>
    </source>
</reference>
<name>A0ABW8Y610_9FLAO</name>
<keyword evidence="3" id="KW-1185">Reference proteome</keyword>
<evidence type="ECO:0000313" key="2">
    <source>
        <dbReference type="EMBL" id="MFL9835554.1"/>
    </source>
</evidence>
<feature type="compositionally biased region" description="Polar residues" evidence="1">
    <location>
        <begin position="36"/>
        <end position="55"/>
    </location>
</feature>
<dbReference type="Proteomes" id="UP001629058">
    <property type="component" value="Unassembled WGS sequence"/>
</dbReference>
<dbReference type="EMBL" id="JBELPY010000014">
    <property type="protein sequence ID" value="MFL9835554.1"/>
    <property type="molecule type" value="Genomic_DNA"/>
</dbReference>
<gene>
    <name evidence="2" type="ORF">ABS765_16170</name>
</gene>
<protein>
    <submittedName>
        <fullName evidence="2">Uncharacterized protein</fullName>
    </submittedName>
</protein>
<comment type="caution">
    <text evidence="2">The sequence shown here is derived from an EMBL/GenBank/DDBJ whole genome shotgun (WGS) entry which is preliminary data.</text>
</comment>
<evidence type="ECO:0000256" key="1">
    <source>
        <dbReference type="SAM" id="MobiDB-lite"/>
    </source>
</evidence>
<dbReference type="PROSITE" id="PS51257">
    <property type="entry name" value="PROKAR_LIPOPROTEIN"/>
    <property type="match status" value="1"/>
</dbReference>
<organism evidence="2 3">
    <name type="scientific">Chryseobacterium terrae</name>
    <dbReference type="NCBI Taxonomy" id="3163299"/>
    <lineage>
        <taxon>Bacteria</taxon>
        <taxon>Pseudomonadati</taxon>
        <taxon>Bacteroidota</taxon>
        <taxon>Flavobacteriia</taxon>
        <taxon>Flavobacteriales</taxon>
        <taxon>Weeksellaceae</taxon>
        <taxon>Chryseobacterium group</taxon>
        <taxon>Chryseobacterium</taxon>
    </lineage>
</organism>
<accession>A0ABW8Y610</accession>
<evidence type="ECO:0000313" key="3">
    <source>
        <dbReference type="Proteomes" id="UP001629058"/>
    </source>
</evidence>
<sequence>MKKYISIFSLLSAFLMISCERSSDLESETQETNIINEVKNYDNNSASARTESSNPDISDLDNLDTGDDDEPRRDKQHWRVSNDSAQKKIR</sequence>
<proteinExistence type="predicted"/>
<feature type="compositionally biased region" description="Acidic residues" evidence="1">
    <location>
        <begin position="58"/>
        <end position="69"/>
    </location>
</feature>